<dbReference type="Gene3D" id="1.10.10.10">
    <property type="entry name" value="Winged helix-like DNA-binding domain superfamily/Winged helix DNA-binding domain"/>
    <property type="match status" value="2"/>
</dbReference>
<dbReference type="InterPro" id="IPR040608">
    <property type="entry name" value="Snf8/Vps36"/>
</dbReference>
<dbReference type="GO" id="GO:0043130">
    <property type="term" value="F:ubiquitin binding"/>
    <property type="evidence" value="ECO:0007669"/>
    <property type="project" value="UniProtKB-UniRule"/>
</dbReference>
<proteinExistence type="inferred from homology"/>
<dbReference type="GO" id="GO:0043328">
    <property type="term" value="P:protein transport to vacuole involved in ubiquitin-dependent protein catabolic process via the multivesicular body sorting pathway"/>
    <property type="evidence" value="ECO:0007669"/>
    <property type="project" value="UniProtKB-UniRule"/>
</dbReference>
<dbReference type="InterPro" id="IPR036388">
    <property type="entry name" value="WH-like_DNA-bd_sf"/>
</dbReference>
<evidence type="ECO:0000313" key="3">
    <source>
        <dbReference type="Proteomes" id="UP001178507"/>
    </source>
</evidence>
<evidence type="ECO:0000313" key="2">
    <source>
        <dbReference type="EMBL" id="CAJ1400360.1"/>
    </source>
</evidence>
<organism evidence="2 3">
    <name type="scientific">Effrenium voratum</name>
    <dbReference type="NCBI Taxonomy" id="2562239"/>
    <lineage>
        <taxon>Eukaryota</taxon>
        <taxon>Sar</taxon>
        <taxon>Alveolata</taxon>
        <taxon>Dinophyceae</taxon>
        <taxon>Suessiales</taxon>
        <taxon>Symbiodiniaceae</taxon>
        <taxon>Effrenium</taxon>
    </lineage>
</organism>
<dbReference type="PANTHER" id="PTHR13128:SF12">
    <property type="entry name" value="VACUOLAR PROTEIN-SORTING-ASSOCIATED PROTEIN 36"/>
    <property type="match status" value="1"/>
</dbReference>
<dbReference type="GO" id="GO:0031902">
    <property type="term" value="C:late endosome membrane"/>
    <property type="evidence" value="ECO:0007669"/>
    <property type="project" value="UniProtKB-UniRule"/>
</dbReference>
<comment type="subcellular location">
    <subcellularLocation>
        <location evidence="1">Cytoplasm</location>
    </subcellularLocation>
    <subcellularLocation>
        <location evidence="1">Endosome</location>
    </subcellularLocation>
</comment>
<dbReference type="InterPro" id="IPR037855">
    <property type="entry name" value="Vps36"/>
</dbReference>
<reference evidence="2" key="1">
    <citation type="submission" date="2023-08" db="EMBL/GenBank/DDBJ databases">
        <authorList>
            <person name="Chen Y."/>
            <person name="Shah S."/>
            <person name="Dougan E. K."/>
            <person name="Thang M."/>
            <person name="Chan C."/>
        </authorList>
    </citation>
    <scope>NUCLEOTIDE SEQUENCE</scope>
</reference>
<dbReference type="GO" id="GO:0000814">
    <property type="term" value="C:ESCRT II complex"/>
    <property type="evidence" value="ECO:0007669"/>
    <property type="project" value="UniProtKB-UniRule"/>
</dbReference>
<comment type="similarity">
    <text evidence="1">Belongs to the VPS36 family.</text>
</comment>
<dbReference type="Pfam" id="PF04157">
    <property type="entry name" value="EAP30"/>
    <property type="match status" value="1"/>
</dbReference>
<comment type="subunit">
    <text evidence="1">Component of the endosomal sorting complex required for transport II (ESCRT-II).</text>
</comment>
<comment type="caution">
    <text evidence="2">The sequence shown here is derived from an EMBL/GenBank/DDBJ whole genome shotgun (WGS) entry which is preliminary data.</text>
</comment>
<dbReference type="SUPFAM" id="SSF46785">
    <property type="entry name" value="Winged helix' DNA-binding domain"/>
    <property type="match status" value="1"/>
</dbReference>
<protein>
    <recommendedName>
        <fullName evidence="1">Vacuolar protein-sorting-associated protein 36</fullName>
    </recommendedName>
    <alternativeName>
        <fullName evidence="1">ESCRT-II complex subunit VPS36</fullName>
    </alternativeName>
</protein>
<keyword evidence="1" id="KW-0967">Endosome</keyword>
<accession>A0AA36J685</accession>
<gene>
    <name evidence="2" type="ORF">EVOR1521_LOCUS23705</name>
</gene>
<keyword evidence="1" id="KW-0963">Cytoplasm</keyword>
<keyword evidence="1" id="KW-0813">Transport</keyword>
<dbReference type="PANTHER" id="PTHR13128">
    <property type="entry name" value="VACUOLAR PROTEIN-SORTING-ASSOCIATED PROTEIN 36"/>
    <property type="match status" value="1"/>
</dbReference>
<dbReference type="Proteomes" id="UP001178507">
    <property type="component" value="Unassembled WGS sequence"/>
</dbReference>
<evidence type="ECO:0000256" key="1">
    <source>
        <dbReference type="RuleBase" id="RU367095"/>
    </source>
</evidence>
<dbReference type="GO" id="GO:0032266">
    <property type="term" value="F:phosphatidylinositol-3-phosphate binding"/>
    <property type="evidence" value="ECO:0007669"/>
    <property type="project" value="UniProtKB-UniRule"/>
</dbReference>
<comment type="function">
    <text evidence="1">Component of the ESCRT-II complex (endosomal sorting complex required for transport II), which is required for multivesicular body (MVB) formation and sorting of endosomal cargo proteins into MVBs.</text>
</comment>
<keyword evidence="1" id="KW-0653">Protein transport</keyword>
<dbReference type="InterPro" id="IPR036390">
    <property type="entry name" value="WH_DNA-bd_sf"/>
</dbReference>
<name>A0AA36J685_9DINO</name>
<dbReference type="EMBL" id="CAUJNA010003369">
    <property type="protein sequence ID" value="CAJ1400360.1"/>
    <property type="molecule type" value="Genomic_DNA"/>
</dbReference>
<keyword evidence="3" id="KW-1185">Reference proteome</keyword>
<dbReference type="AlphaFoldDB" id="A0AA36J685"/>
<sequence>MSGGKTKDDIVADVTKVCTAALEKKGRGAMLLMHDVFCLVNRARGTALVSPEEVISALRKCSKPGGPLRTRKLGSVGAIAVALARTSDAEMDAPLLNMLEEAPLSAFRVSTELKITVAEARYLLQDAEQRAVIVRDDAPECVYFYRNFFNDF</sequence>